<comment type="induction">
    <text evidence="13">Expressed late during infection in a Rev-dependent manner.</text>
</comment>
<comment type="PTM">
    <text evidence="13">Highly phosphorylated on serine and threonine residues.</text>
</comment>
<dbReference type="GO" id="GO:0019058">
    <property type="term" value="P:viral life cycle"/>
    <property type="evidence" value="ECO:0007669"/>
    <property type="project" value="InterPro"/>
</dbReference>
<accession>A0A1D8BBU4</accession>
<organismHost>
    <name type="scientific">Homo sapiens</name>
    <name type="common">Human</name>
    <dbReference type="NCBI Taxonomy" id="9606"/>
</organismHost>
<evidence type="ECO:0000256" key="4">
    <source>
        <dbReference type="ARBA" id="ARBA00022511"/>
    </source>
</evidence>
<comment type="miscellaneous">
    <text evidence="13">Required for replication in 'nonpermissive' cells, including primary T-cells, macrophages and certain T-cell lines, but is dispensable for replication in 'permissive' cell lines, such as 293T cells. In nonpermissive cells, Vif-defective viruses can produce virions, but they fail to complete reverse transcription and cannot successfully infect new cells.</text>
</comment>
<keyword evidence="4 13" id="KW-1032">Host cell membrane</keyword>
<evidence type="ECO:0000256" key="8">
    <source>
        <dbReference type="ARBA" id="ARBA00022843"/>
    </source>
</evidence>
<feature type="short sequence motif" description="HCCH motif" evidence="13">
    <location>
        <begin position="111"/>
        <end position="142"/>
    </location>
</feature>
<feature type="chain" id="PRO_5023263901" description="p7" evidence="13">
    <location>
        <begin position="154"/>
        <end position="195"/>
    </location>
</feature>
<dbReference type="GO" id="GO:0030430">
    <property type="term" value="C:host cell cytoplasm"/>
    <property type="evidence" value="ECO:0007669"/>
    <property type="project" value="UniProtKB-SubCell"/>
</dbReference>
<feature type="region of interest" description="Membrane association" evidence="13">
    <location>
        <begin position="174"/>
        <end position="175"/>
    </location>
</feature>
<keyword evidence="9 13" id="KW-0946">Virion</keyword>
<keyword evidence="6 13" id="KW-0945">Host-virus interaction</keyword>
<comment type="miscellaneous">
    <text evidence="13">Vif-defective viruses show catastrophic failure in reverse transcription due to APOBEC-induced mutations that initiate a DNA base repair pathway and compromise the structural integrity of the ssDNA. In the absence of Vif, the virion is morphologically abnormal.</text>
</comment>
<feature type="region of interest" description="Interaction with host APOBEC3G; G-box" evidence="13">
    <location>
        <begin position="40"/>
        <end position="44"/>
    </location>
</feature>
<dbReference type="EMBL" id="KX579838">
    <property type="protein sequence ID" value="AOS51426.1"/>
    <property type="molecule type" value="Genomic_RNA"/>
</dbReference>
<comment type="caution">
    <text evidence="13">Lacks conserved residue(s) required for the propagation of feature annotation.</text>
</comment>
<evidence type="ECO:0000256" key="9">
    <source>
        <dbReference type="ARBA" id="ARBA00022844"/>
    </source>
</evidence>
<evidence type="ECO:0000256" key="14">
    <source>
        <dbReference type="RuleBase" id="RU003341"/>
    </source>
</evidence>
<evidence type="ECO:0000256" key="10">
    <source>
        <dbReference type="ARBA" id="ARBA00022870"/>
    </source>
</evidence>
<comment type="subunit">
    <text evidence="13">Homomultimer; in vitro and presumably in vivo. Interacts with viral RNA and Pr55Gag precursor; these interactions mediate Vif incorporation into the virion. Interacts with the viral reverse transcriptase. Interacts with human APOBEC3F and APOBEC3G. Interacts with host UBCE7IP1 isoform 3/ZIN and possibly with SAT. Interacts with host tyrosine kinases HCK and FYN; these interactions may decrease level of phosphorylated APOBEC3G incorporation into virions. Interacts with host ABCE1; this interaction may play a role in protecting viral RNA from damage during viral assembly. Forms an E3 ligase complex by interacting with host CUL5 and elongin BC complex (ELOB and ELOC). Interacts with host MDM2; this interaction targets Vif for degradation by the proteasome.</text>
</comment>
<sequence length="195" mass="22824">MENRWQVMIVWQVDRQKVKTWNSLVKYHKYRSGKAREWWYRHHFESRNPRFSSGVYIPVGGPGGPWIVVSTYWGLMPGEKDEHLGHGVSIEWQYKKYATQIDPETADRIIHTHYFTCFTESAIRRAILGQKVLPQCEFSAGHSQVGTLQLLALRAVVKTKRNKPPLPSVQKLTEDKWNRHLRTKDQLESLSMNGH</sequence>
<keyword evidence="8 13" id="KW-0832">Ubl conjugation</keyword>
<feature type="region of interest" description="Interaction with host APOBEC3F; F1-box" evidence="13">
    <location>
        <begin position="14"/>
        <end position="17"/>
    </location>
</feature>
<feature type="short sequence motif" description="BC-box-like motif" evidence="13">
    <location>
        <begin position="147"/>
        <end position="156"/>
    </location>
</feature>
<keyword evidence="11 13" id="KW-0472">Membrane</keyword>
<organism evidence="15">
    <name type="scientific">Human immunodeficiency virus type 1</name>
    <name type="common">HIV-1</name>
    <dbReference type="NCBI Taxonomy" id="11676"/>
    <lineage>
        <taxon>Viruses</taxon>
        <taxon>Riboviria</taxon>
        <taxon>Pararnavirae</taxon>
        <taxon>Artverviricota</taxon>
        <taxon>Revtraviricetes</taxon>
        <taxon>Ortervirales</taxon>
        <taxon>Retroviridae</taxon>
        <taxon>Orthoretrovirinae</taxon>
        <taxon>Lentivirus</taxon>
        <taxon>Lentivirus humimdef1</taxon>
    </lineage>
</organism>
<keyword evidence="7 13" id="KW-0833">Ubl conjugation pathway</keyword>
<dbReference type="PRINTS" id="PR00349">
    <property type="entry name" value="VIRIONINFFCT"/>
</dbReference>
<proteinExistence type="evidence at transcript level"/>
<dbReference type="GO" id="GO:0016020">
    <property type="term" value="C:membrane"/>
    <property type="evidence" value="ECO:0007669"/>
    <property type="project" value="UniProtKB-UniRule"/>
</dbReference>
<feature type="modified residue" description="Phosphoserine; by host MAP4K1" evidence="13">
    <location>
        <position position="168"/>
    </location>
</feature>
<reference evidence="15" key="1">
    <citation type="submission" date="2016-07" db="EMBL/GenBank/DDBJ databases">
        <title>Multiple HIV-1/m + HIV-1/o dual infections and new HIV-1/mo inter-group recombinant forms detected in Cameroon.</title>
        <authorList>
            <person name="De Oliveira F."/>
            <person name="Mourez T."/>
            <person name="Vessiere A."/>
        </authorList>
    </citation>
    <scope>NUCLEOTIDE SEQUENCE</scope>
    <source>
        <strain evidence="15">YBF274</strain>
    </source>
</reference>
<comment type="PTM">
    <text evidence="13">Processed in virion by the viral protease.</text>
</comment>
<evidence type="ECO:0000313" key="15">
    <source>
        <dbReference type="EMBL" id="AOS51426.1"/>
    </source>
</evidence>
<comment type="similarity">
    <text evidence="3 13 14">Belongs to the primate lentivirus group Vif protein family.</text>
</comment>
<comment type="PTM">
    <text evidence="13">Polyubiquitinated and degraded by the proteasome in the presence of APOBEC3G.</text>
</comment>
<protein>
    <recommendedName>
        <fullName evidence="13">Virion infectivity factor</fullName>
        <shortName evidence="13">Vif</shortName>
    </recommendedName>
    <alternativeName>
        <fullName evidence="13">SOR protein</fullName>
    </alternativeName>
    <component>
        <recommendedName>
            <fullName evidence="13">p17</fullName>
        </recommendedName>
    </component>
    <component>
        <recommendedName>
            <fullName evidence="13">p7</fullName>
        </recommendedName>
    </component>
</protein>
<evidence type="ECO:0000256" key="12">
    <source>
        <dbReference type="ARBA" id="ARBA00023200"/>
    </source>
</evidence>
<keyword evidence="12 13" id="KW-1035">Host cytoplasm</keyword>
<feature type="region of interest" description="RNA-binding" evidence="13">
    <location>
        <begin position="78"/>
        <end position="117"/>
    </location>
</feature>
<dbReference type="GO" id="GO:0020002">
    <property type="term" value="C:host cell plasma membrane"/>
    <property type="evidence" value="ECO:0007669"/>
    <property type="project" value="UniProtKB-SubCell"/>
</dbReference>
<comment type="miscellaneous">
    <text evidence="13">HIV-1 lineages are divided in three main groups, M (for Major), O (for Outlier), and N (for New, or Non-M, Non-O). The vast majority of strains found worldwide belong to the group M. Group O seems to be endemic to and largely confined to Cameroon and neighboring countries in West Central Africa, where these viruses represent a small minority of HIV-1 strains. The group N is represented by a limited number of isolates from Cameroonian persons. The group M is further subdivided in 9 clades or subtypes (A to D, F to H, J and K).</text>
</comment>
<comment type="function">
    <text evidence="13">Counteracts the innate antiviral activity of host APOBEC3F and APOBEC3G. Forms a complex with host APOBEC3F and APOBEC3G thus preventing the entry of these lethally hypermutating enzymes into progeny virions. Recruits an active E3 ubiquitin ligase complex composed of elongin BC, CUL5, and RBX2 to induce polyubiquitination of APOBEC3G and APOBEC3F. In turn, they are directed to the 26S proteasome for degradation. Vif interaction with APOBEC3G also blocks its cytidine deaminase activity in a proteasome-independent manner, suggesting a dual inhibitory mechanism. May interact directly with APOBEC3G mRNA in order to inhibit its translation. Seems to play a role in viral morphology by affecting the stability of the viral nucleoprotein core. Finally, Vif also contributes to the G2 cell cycle arrest observed in HIV infected cells.</text>
</comment>
<keyword evidence="13" id="KW-0694">RNA-binding</keyword>
<comment type="subcellular location">
    <subcellularLocation>
        <location evidence="2 13">Host cell membrane</location>
        <topology evidence="2 13">Peripheral membrane protein</topology>
        <orientation evidence="2 13">Cytoplasmic side</orientation>
    </subcellularLocation>
    <subcellularLocation>
        <location evidence="13">Host cytoplasm</location>
    </subcellularLocation>
    <subcellularLocation>
        <location evidence="1 13">Virion</location>
    </subcellularLocation>
    <text evidence="13">In the cytoplasm, seems to colocalize with intermediate filament vimentin. A fraction is associated with the cytoplasmic side of cellular membranes, presumably via the interaction with Pr55Gag precursor. Incorporated in virions at a ratio of approximately 7 to 20 molecules per virion.</text>
</comment>
<gene>
    <name evidence="13 15" type="primary">vif</name>
</gene>
<dbReference type="HAMAP" id="MF_04081">
    <property type="entry name" value="HIV_VIF"/>
    <property type="match status" value="1"/>
</dbReference>
<feature type="region of interest" description="Interaction with host APOBEC3F; F2-box" evidence="13">
    <location>
        <begin position="77"/>
        <end position="82"/>
    </location>
</feature>
<evidence type="ECO:0000256" key="3">
    <source>
        <dbReference type="ARBA" id="ARBA00006372"/>
    </source>
</evidence>
<comment type="domain">
    <text evidence="13">The BC-like-box motif mediates the interaction with elongin BC complex.</text>
</comment>
<evidence type="ECO:0000256" key="7">
    <source>
        <dbReference type="ARBA" id="ARBA00022786"/>
    </source>
</evidence>
<name>A0A1D8BBU4_HV1</name>
<dbReference type="GO" id="GO:0044423">
    <property type="term" value="C:virion component"/>
    <property type="evidence" value="ECO:0007669"/>
    <property type="project" value="UniProtKB-UniRule"/>
</dbReference>
<dbReference type="InterPro" id="IPR000475">
    <property type="entry name" value="Vif"/>
</dbReference>
<keyword evidence="10 13" id="KW-1043">Host membrane</keyword>
<evidence type="ECO:0000256" key="1">
    <source>
        <dbReference type="ARBA" id="ARBA00004328"/>
    </source>
</evidence>
<comment type="domain">
    <text evidence="13">The HCCH motif (H-x(5)-C-x(18)-C-x(5)-H) mediates the interaction with CUL5.</text>
</comment>
<evidence type="ECO:0000256" key="5">
    <source>
        <dbReference type="ARBA" id="ARBA00022553"/>
    </source>
</evidence>
<evidence type="ECO:0000256" key="6">
    <source>
        <dbReference type="ARBA" id="ARBA00022581"/>
    </source>
</evidence>
<feature type="site" description="Cleavage in virion (by viral protease)" evidence="13">
    <location>
        <begin position="153"/>
        <end position="154"/>
    </location>
</feature>
<feature type="region of interest" description="Multimerization" evidence="13">
    <location>
        <begin position="154"/>
        <end position="167"/>
    </location>
</feature>
<dbReference type="Pfam" id="PF00559">
    <property type="entry name" value="Vif"/>
    <property type="match status" value="1"/>
</dbReference>
<feature type="modified residue" description="Phosphothreonine; by host MAP4K1" evidence="13">
    <location>
        <position position="99"/>
    </location>
</feature>
<dbReference type="GO" id="GO:0003723">
    <property type="term" value="F:RNA binding"/>
    <property type="evidence" value="ECO:0007669"/>
    <property type="project" value="UniProtKB-UniRule"/>
</dbReference>
<evidence type="ECO:0000256" key="13">
    <source>
        <dbReference type="HAMAP-Rule" id="MF_04081"/>
    </source>
</evidence>
<feature type="chain" id="PRO_5023263900" description="Virion infectivity factor" evidence="13">
    <location>
        <begin position="1"/>
        <end position="195"/>
    </location>
</feature>
<evidence type="ECO:0000256" key="11">
    <source>
        <dbReference type="ARBA" id="ARBA00023136"/>
    </source>
</evidence>
<keyword evidence="5 13" id="KW-0597">Phosphoprotein</keyword>
<evidence type="ECO:0000256" key="2">
    <source>
        <dbReference type="ARBA" id="ARBA00004501"/>
    </source>
</evidence>